<evidence type="ECO:0000256" key="2">
    <source>
        <dbReference type="SAM" id="MobiDB-lite"/>
    </source>
</evidence>
<name>A0A084AK29_STACB</name>
<evidence type="ECO:0000313" key="3">
    <source>
        <dbReference type="EMBL" id="KEY65658.1"/>
    </source>
</evidence>
<proteinExistence type="predicted"/>
<sequence length="216" mass="24122">MPNVPRVMQNWAKDAPKPPSTMCSTSLPEEVDAATICELQTHVAAQGESIAHIGKVGVQKISSLGTVTELAIVKDENSRENDVSCFEQKLRKTDKSLSELRQAGSEWESTTKRLQEEVSKLQEENARLKQEVVETRTVGRDGITTSKEYASEVAALRRELGKVRAELSEGIERRETASSPTFPPHELDIFATSMSKIWNRASQVESLQMEFELFKT</sequence>
<keyword evidence="4" id="KW-1185">Reference proteome</keyword>
<reference evidence="3 4" key="1">
    <citation type="journal article" date="2014" name="BMC Genomics">
        <title>Comparative genome sequencing reveals chemotype-specific gene clusters in the toxigenic black mold Stachybotrys.</title>
        <authorList>
            <person name="Semeiks J."/>
            <person name="Borek D."/>
            <person name="Otwinowski Z."/>
            <person name="Grishin N.V."/>
        </authorList>
    </citation>
    <scope>NUCLEOTIDE SEQUENCE [LARGE SCALE GENOMIC DNA]</scope>
    <source>
        <strain evidence="4">CBS 109288 / IBT 7711</strain>
    </source>
</reference>
<feature type="region of interest" description="Disordered" evidence="2">
    <location>
        <begin position="1"/>
        <end position="24"/>
    </location>
</feature>
<evidence type="ECO:0000313" key="4">
    <source>
        <dbReference type="Proteomes" id="UP000028045"/>
    </source>
</evidence>
<organism evidence="3 4">
    <name type="scientific">Stachybotrys chartarum (strain CBS 109288 / IBT 7711)</name>
    <name type="common">Toxic black mold</name>
    <name type="synonym">Stilbospora chartarum</name>
    <dbReference type="NCBI Taxonomy" id="1280523"/>
    <lineage>
        <taxon>Eukaryota</taxon>
        <taxon>Fungi</taxon>
        <taxon>Dikarya</taxon>
        <taxon>Ascomycota</taxon>
        <taxon>Pezizomycotina</taxon>
        <taxon>Sordariomycetes</taxon>
        <taxon>Hypocreomycetidae</taxon>
        <taxon>Hypocreales</taxon>
        <taxon>Stachybotryaceae</taxon>
        <taxon>Stachybotrys</taxon>
    </lineage>
</organism>
<accession>A0A084AK29</accession>
<dbReference type="HOGENOM" id="CLU_1278363_0_0_1"/>
<dbReference type="AlphaFoldDB" id="A0A084AK29"/>
<keyword evidence="1" id="KW-0175">Coiled coil</keyword>
<dbReference type="EMBL" id="KL648690">
    <property type="protein sequence ID" value="KEY65658.1"/>
    <property type="molecule type" value="Genomic_DNA"/>
</dbReference>
<protein>
    <submittedName>
        <fullName evidence="3">Uncharacterized protein</fullName>
    </submittedName>
</protein>
<gene>
    <name evidence="3" type="ORF">S7711_11304</name>
</gene>
<dbReference type="OrthoDB" id="5396360at2759"/>
<dbReference type="Proteomes" id="UP000028045">
    <property type="component" value="Unassembled WGS sequence"/>
</dbReference>
<evidence type="ECO:0000256" key="1">
    <source>
        <dbReference type="SAM" id="Coils"/>
    </source>
</evidence>
<feature type="coiled-coil region" evidence="1">
    <location>
        <begin position="97"/>
        <end position="166"/>
    </location>
</feature>